<comment type="caution">
    <text evidence="2">The sequence shown here is derived from an EMBL/GenBank/DDBJ whole genome shotgun (WGS) entry which is preliminary data.</text>
</comment>
<dbReference type="OrthoDB" id="3204217at2759"/>
<feature type="compositionally biased region" description="Low complexity" evidence="1">
    <location>
        <begin position="32"/>
        <end position="51"/>
    </location>
</feature>
<dbReference type="Proteomes" id="UP000724874">
    <property type="component" value="Unassembled WGS sequence"/>
</dbReference>
<protein>
    <submittedName>
        <fullName evidence="2">Uncharacterized protein</fullName>
    </submittedName>
</protein>
<keyword evidence="3" id="KW-1185">Reference proteome</keyword>
<feature type="region of interest" description="Disordered" evidence="1">
    <location>
        <begin position="24"/>
        <end position="51"/>
    </location>
</feature>
<gene>
    <name evidence="2" type="ORF">CPB84DRAFT_1496476</name>
</gene>
<reference evidence="2" key="1">
    <citation type="submission" date="2020-11" db="EMBL/GenBank/DDBJ databases">
        <authorList>
            <consortium name="DOE Joint Genome Institute"/>
            <person name="Ahrendt S."/>
            <person name="Riley R."/>
            <person name="Andreopoulos W."/>
            <person name="LaButti K."/>
            <person name="Pangilinan J."/>
            <person name="Ruiz-duenas F.J."/>
            <person name="Barrasa J.M."/>
            <person name="Sanchez-Garcia M."/>
            <person name="Camarero S."/>
            <person name="Miyauchi S."/>
            <person name="Serrano A."/>
            <person name="Linde D."/>
            <person name="Babiker R."/>
            <person name="Drula E."/>
            <person name="Ayuso-Fernandez I."/>
            <person name="Pacheco R."/>
            <person name="Padilla G."/>
            <person name="Ferreira P."/>
            <person name="Barriuso J."/>
            <person name="Kellner H."/>
            <person name="Castanera R."/>
            <person name="Alfaro M."/>
            <person name="Ramirez L."/>
            <person name="Pisabarro A.G."/>
            <person name="Kuo A."/>
            <person name="Tritt A."/>
            <person name="Lipzen A."/>
            <person name="He G."/>
            <person name="Yan M."/>
            <person name="Ng V."/>
            <person name="Cullen D."/>
            <person name="Martin F."/>
            <person name="Rosso M.-N."/>
            <person name="Henrissat B."/>
            <person name="Hibbett D."/>
            <person name="Martinez A.T."/>
            <person name="Grigoriev I.V."/>
        </authorList>
    </citation>
    <scope>NUCLEOTIDE SEQUENCE</scope>
    <source>
        <strain evidence="2">AH 44721</strain>
    </source>
</reference>
<proteinExistence type="predicted"/>
<name>A0A9P5NZI0_GYMJU</name>
<evidence type="ECO:0000313" key="3">
    <source>
        <dbReference type="Proteomes" id="UP000724874"/>
    </source>
</evidence>
<organism evidence="2 3">
    <name type="scientific">Gymnopilus junonius</name>
    <name type="common">Spectacular rustgill mushroom</name>
    <name type="synonym">Gymnopilus spectabilis subsp. junonius</name>
    <dbReference type="NCBI Taxonomy" id="109634"/>
    <lineage>
        <taxon>Eukaryota</taxon>
        <taxon>Fungi</taxon>
        <taxon>Dikarya</taxon>
        <taxon>Basidiomycota</taxon>
        <taxon>Agaricomycotina</taxon>
        <taxon>Agaricomycetes</taxon>
        <taxon>Agaricomycetidae</taxon>
        <taxon>Agaricales</taxon>
        <taxon>Agaricineae</taxon>
        <taxon>Hymenogastraceae</taxon>
        <taxon>Gymnopilus</taxon>
    </lineage>
</organism>
<evidence type="ECO:0000313" key="2">
    <source>
        <dbReference type="EMBL" id="KAF8909258.1"/>
    </source>
</evidence>
<feature type="compositionally biased region" description="Low complexity" evidence="1">
    <location>
        <begin position="150"/>
        <end position="170"/>
    </location>
</feature>
<evidence type="ECO:0000256" key="1">
    <source>
        <dbReference type="SAM" id="MobiDB-lite"/>
    </source>
</evidence>
<accession>A0A9P5NZI0</accession>
<feature type="region of interest" description="Disordered" evidence="1">
    <location>
        <begin position="65"/>
        <end position="121"/>
    </location>
</feature>
<feature type="region of interest" description="Disordered" evidence="1">
    <location>
        <begin position="150"/>
        <end position="174"/>
    </location>
</feature>
<dbReference type="AlphaFoldDB" id="A0A9P5NZI0"/>
<dbReference type="EMBL" id="JADNYJ010000009">
    <property type="protein sequence ID" value="KAF8909258.1"/>
    <property type="molecule type" value="Genomic_DNA"/>
</dbReference>
<sequence>MAVMWGRTLVCVAEEVLRREREAERRREEMESQVQGMQQQQQSSYSFGYSSSNPTLPPISFASSSSFTTTTTTTTSSGIRLSPFTTSFSQTQPQTQTQAQAQNVPQTQPEEPDEPAWPPNSPFAAIIARRPPLTTRVTLGCGNGGSIAGVTSGSSTGSSGIFSSNNTTTGEPSPTPNELLQLAQDQFSRGILHMPHLQHLAPRLFRQGSVGSVMGLGGKDKGDMDKERAGNKENVVPGGAMGAFPSASASVYGDASSIAPSAGAQSPDPNTFSRAKELYAIASSVLLLAEKLPSASDRIVWAGWADSVLSQMN</sequence>
<feature type="compositionally biased region" description="Low complexity" evidence="1">
    <location>
        <begin position="65"/>
        <end position="109"/>
    </location>
</feature>